<dbReference type="InterPro" id="IPR036869">
    <property type="entry name" value="J_dom_sf"/>
</dbReference>
<dbReference type="PROSITE" id="PS50076">
    <property type="entry name" value="DNAJ_2"/>
    <property type="match status" value="1"/>
</dbReference>
<feature type="domain" description="J" evidence="2">
    <location>
        <begin position="11"/>
        <end position="84"/>
    </location>
</feature>
<dbReference type="Gene3D" id="1.10.287.110">
    <property type="entry name" value="DnaJ domain"/>
    <property type="match status" value="1"/>
</dbReference>
<organism evidence="3 4">
    <name type="scientific">Sphingomonas colocasiae</name>
    <dbReference type="NCBI Taxonomy" id="1848973"/>
    <lineage>
        <taxon>Bacteria</taxon>
        <taxon>Pseudomonadati</taxon>
        <taxon>Pseudomonadota</taxon>
        <taxon>Alphaproteobacteria</taxon>
        <taxon>Sphingomonadales</taxon>
        <taxon>Sphingomonadaceae</taxon>
        <taxon>Sphingomonas</taxon>
    </lineage>
</organism>
<reference evidence="3 4" key="1">
    <citation type="submission" date="2021-08" db="EMBL/GenBank/DDBJ databases">
        <authorList>
            <person name="Tuo L."/>
        </authorList>
    </citation>
    <scope>NUCLEOTIDE SEQUENCE [LARGE SCALE GENOMIC DNA]</scope>
    <source>
        <strain evidence="3 4">JCM 31229</strain>
    </source>
</reference>
<dbReference type="RefSeq" id="WP_222990734.1">
    <property type="nucleotide sequence ID" value="NZ_JAINVV010000007.1"/>
</dbReference>
<dbReference type="InterPro" id="IPR001623">
    <property type="entry name" value="DnaJ_domain"/>
</dbReference>
<name>A0ABS7PQL0_9SPHN</name>
<dbReference type="PANTHER" id="PTHR43096:SF52">
    <property type="entry name" value="DNAJ HOMOLOG 1, MITOCHONDRIAL-RELATED"/>
    <property type="match status" value="1"/>
</dbReference>
<keyword evidence="1" id="KW-0143">Chaperone</keyword>
<dbReference type="CDD" id="cd06257">
    <property type="entry name" value="DnaJ"/>
    <property type="match status" value="1"/>
</dbReference>
<sequence length="261" mass="29280">MTPEARASDRDHHRVLGLKSDASPEMIRAAYVRLIKKWHPDVNPAPRAHARFQRVTEAYRALTVADADDADWHAPEQRELDTGQVALAPLRCDRCGDLALQPRHIRFPIIVSALVYSWRRYDAGNFCPDCARKEALRASLITGLLGWWSVQGPFRVPKAILRNARGGEVDFERSLRLIYHNLLAYRHDGEGKVTAELGHLIKTSRQSLSLEASLIIASLPRHEPPATDGPDPWSPRLIQTLQHLLCGAFAPLTALFVAQML</sequence>
<dbReference type="SMART" id="SM00271">
    <property type="entry name" value="DnaJ"/>
    <property type="match status" value="1"/>
</dbReference>
<evidence type="ECO:0000259" key="2">
    <source>
        <dbReference type="PROSITE" id="PS50076"/>
    </source>
</evidence>
<dbReference type="SUPFAM" id="SSF46565">
    <property type="entry name" value="Chaperone J-domain"/>
    <property type="match status" value="1"/>
</dbReference>
<dbReference type="Proteomes" id="UP000706039">
    <property type="component" value="Unassembled WGS sequence"/>
</dbReference>
<evidence type="ECO:0000256" key="1">
    <source>
        <dbReference type="ARBA" id="ARBA00023186"/>
    </source>
</evidence>
<evidence type="ECO:0000313" key="4">
    <source>
        <dbReference type="Proteomes" id="UP000706039"/>
    </source>
</evidence>
<dbReference type="PRINTS" id="PR00625">
    <property type="entry name" value="JDOMAIN"/>
</dbReference>
<protein>
    <submittedName>
        <fullName evidence="3">J domain-containing protein</fullName>
    </submittedName>
</protein>
<gene>
    <name evidence="3" type="ORF">K7G82_15035</name>
</gene>
<dbReference type="Pfam" id="PF00226">
    <property type="entry name" value="DnaJ"/>
    <property type="match status" value="1"/>
</dbReference>
<evidence type="ECO:0000313" key="3">
    <source>
        <dbReference type="EMBL" id="MBY8823617.1"/>
    </source>
</evidence>
<comment type="caution">
    <text evidence="3">The sequence shown here is derived from an EMBL/GenBank/DDBJ whole genome shotgun (WGS) entry which is preliminary data.</text>
</comment>
<accession>A0ABS7PQL0</accession>
<proteinExistence type="predicted"/>
<dbReference type="EMBL" id="JAINVV010000007">
    <property type="protein sequence ID" value="MBY8823617.1"/>
    <property type="molecule type" value="Genomic_DNA"/>
</dbReference>
<keyword evidence="4" id="KW-1185">Reference proteome</keyword>
<dbReference type="PANTHER" id="PTHR43096">
    <property type="entry name" value="DNAJ HOMOLOG 1, MITOCHONDRIAL-RELATED"/>
    <property type="match status" value="1"/>
</dbReference>